<protein>
    <submittedName>
        <fullName evidence="6">4-hydroxybenzoate polyprenyltransferase/phosphoserine phosphatase</fullName>
    </submittedName>
</protein>
<proteinExistence type="predicted"/>
<evidence type="ECO:0000256" key="4">
    <source>
        <dbReference type="ARBA" id="ARBA00023136"/>
    </source>
</evidence>
<feature type="transmembrane region" description="Helical" evidence="5">
    <location>
        <begin position="439"/>
        <end position="457"/>
    </location>
</feature>
<evidence type="ECO:0000256" key="3">
    <source>
        <dbReference type="ARBA" id="ARBA00022989"/>
    </source>
</evidence>
<evidence type="ECO:0000256" key="2">
    <source>
        <dbReference type="ARBA" id="ARBA00022692"/>
    </source>
</evidence>
<feature type="transmembrane region" description="Helical" evidence="5">
    <location>
        <begin position="361"/>
        <end position="379"/>
    </location>
</feature>
<dbReference type="InterPro" id="IPR036412">
    <property type="entry name" value="HAD-like_sf"/>
</dbReference>
<dbReference type="EMBL" id="JACHXG010000004">
    <property type="protein sequence ID" value="MBB3089311.1"/>
    <property type="molecule type" value="Genomic_DNA"/>
</dbReference>
<accession>A0A7W5A427</accession>
<keyword evidence="6" id="KW-0808">Transferase</keyword>
<name>A0A7W5A427_9ACTN</name>
<keyword evidence="3 5" id="KW-1133">Transmembrane helix</keyword>
<dbReference type="SUPFAM" id="SSF56784">
    <property type="entry name" value="HAD-like"/>
    <property type="match status" value="1"/>
</dbReference>
<dbReference type="RefSeq" id="WP_221208747.1">
    <property type="nucleotide sequence ID" value="NZ_BMQT01000002.1"/>
</dbReference>
<evidence type="ECO:0000313" key="6">
    <source>
        <dbReference type="EMBL" id="MBB3089311.1"/>
    </source>
</evidence>
<comment type="caution">
    <text evidence="6">The sequence shown here is derived from an EMBL/GenBank/DDBJ whole genome shotgun (WGS) entry which is preliminary data.</text>
</comment>
<evidence type="ECO:0000313" key="7">
    <source>
        <dbReference type="Proteomes" id="UP000577707"/>
    </source>
</evidence>
<feature type="transmembrane region" description="Helical" evidence="5">
    <location>
        <begin position="336"/>
        <end position="355"/>
    </location>
</feature>
<feature type="transmembrane region" description="Helical" evidence="5">
    <location>
        <begin position="407"/>
        <end position="427"/>
    </location>
</feature>
<dbReference type="Gene3D" id="3.40.50.1000">
    <property type="entry name" value="HAD superfamily/HAD-like"/>
    <property type="match status" value="1"/>
</dbReference>
<dbReference type="GO" id="GO:0016765">
    <property type="term" value="F:transferase activity, transferring alkyl or aryl (other than methyl) groups"/>
    <property type="evidence" value="ECO:0007669"/>
    <property type="project" value="InterPro"/>
</dbReference>
<dbReference type="InterPro" id="IPR000537">
    <property type="entry name" value="UbiA_prenyltransferase"/>
</dbReference>
<feature type="transmembrane region" description="Helical" evidence="5">
    <location>
        <begin position="281"/>
        <end position="302"/>
    </location>
</feature>
<reference evidence="6 7" key="1">
    <citation type="submission" date="2020-08" db="EMBL/GenBank/DDBJ databases">
        <title>Genomic Encyclopedia of Type Strains, Phase III (KMG-III): the genomes of soil and plant-associated and newly described type strains.</title>
        <authorList>
            <person name="Whitman W."/>
        </authorList>
    </citation>
    <scope>NUCLEOTIDE SEQUENCE [LARGE SCALE GENOMIC DNA]</scope>
    <source>
        <strain evidence="6 7">CECT 3302</strain>
    </source>
</reference>
<keyword evidence="2 5" id="KW-0812">Transmembrane</keyword>
<feature type="transmembrane region" description="Helical" evidence="5">
    <location>
        <begin position="478"/>
        <end position="497"/>
    </location>
</feature>
<keyword evidence="7" id="KW-1185">Reference proteome</keyword>
<dbReference type="InterPro" id="IPR044878">
    <property type="entry name" value="UbiA_sf"/>
</dbReference>
<dbReference type="Pfam" id="PF12710">
    <property type="entry name" value="HAD"/>
    <property type="match status" value="1"/>
</dbReference>
<gene>
    <name evidence="6" type="ORF">FHS12_002257</name>
</gene>
<dbReference type="Proteomes" id="UP000577707">
    <property type="component" value="Unassembled WGS sequence"/>
</dbReference>
<feature type="transmembrane region" description="Helical" evidence="5">
    <location>
        <begin position="240"/>
        <end position="260"/>
    </location>
</feature>
<dbReference type="AlphaFoldDB" id="A0A7W5A427"/>
<dbReference type="CDD" id="cd13963">
    <property type="entry name" value="PT_UbiA_2"/>
    <property type="match status" value="1"/>
</dbReference>
<evidence type="ECO:0000256" key="1">
    <source>
        <dbReference type="ARBA" id="ARBA00004141"/>
    </source>
</evidence>
<organism evidence="6 7">
    <name type="scientific">Nocardioides albus</name>
    <dbReference type="NCBI Taxonomy" id="1841"/>
    <lineage>
        <taxon>Bacteria</taxon>
        <taxon>Bacillati</taxon>
        <taxon>Actinomycetota</taxon>
        <taxon>Actinomycetes</taxon>
        <taxon>Propionibacteriales</taxon>
        <taxon>Nocardioidaceae</taxon>
        <taxon>Nocardioides</taxon>
    </lineage>
</organism>
<dbReference type="NCBIfam" id="NF006088">
    <property type="entry name" value="PRK08238.1"/>
    <property type="match status" value="1"/>
</dbReference>
<dbReference type="Pfam" id="PF01040">
    <property type="entry name" value="UbiA"/>
    <property type="match status" value="1"/>
</dbReference>
<dbReference type="GO" id="GO:0016020">
    <property type="term" value="C:membrane"/>
    <property type="evidence" value="ECO:0007669"/>
    <property type="project" value="UniProtKB-SubCell"/>
</dbReference>
<dbReference type="InterPro" id="IPR023214">
    <property type="entry name" value="HAD_sf"/>
</dbReference>
<evidence type="ECO:0000256" key="5">
    <source>
        <dbReference type="SAM" id="Phobius"/>
    </source>
</evidence>
<keyword evidence="4 5" id="KW-0472">Membrane</keyword>
<feature type="transmembrane region" description="Helical" evidence="5">
    <location>
        <begin position="308"/>
        <end position="329"/>
    </location>
</feature>
<dbReference type="Gene3D" id="1.10.357.140">
    <property type="entry name" value="UbiA prenyltransferase"/>
    <property type="match status" value="1"/>
</dbReference>
<comment type="subcellular location">
    <subcellularLocation>
        <location evidence="1">Membrane</location>
        <topology evidence="1">Multi-pass membrane protein</topology>
    </subcellularLocation>
</comment>
<sequence>MESVAGAAQDVTAVADAVVERRTGADRPLVVDLDGTLLRTDLLHEQANALLVGSPRSALSAAVSLRRGRAALKHELARRAGLDASGLPYHDEFVAWLRAERMAGRSLVLATASDAAIARQVAEDLGIFDEVIASADGVNLKGEEKAAALVARYGEDGFDYVGDHSVDLAVWRRAHTAHVVGSERLRRRAHAVAEPGNVWTGRRTRPRDLLGAARPMQWLKNLLVVVPLFTAQRIGVVEDVVSTALAFVAFCLVASSIYLLNDLADLANDRRHPTKKNRPFAAGRVSLLTGWVVWPVFAAAGFALSLSFLPLVFTGVLLGYLVATSAYTFVLKSRPVLDVVTLGGLYTLRIVAGAAALNVELSMWLLTFSMFFFLSLALIKRVSELSRVRRTAGEINGRGYVESDLELLSSFGVVTGVASIVIFSLYVDDPLTSVLYRTPVILWASVPVMLTWLLRVWMLAHRGQMNEDPVLFAARDRFSLLCFAAVAACFVLAKVVVW</sequence>